<reference evidence="9 10" key="1">
    <citation type="submission" date="2019-06" db="EMBL/GenBank/DDBJ databases">
        <title>Sequencing the genomes of 1000 actinobacteria strains.</title>
        <authorList>
            <person name="Klenk H.-P."/>
        </authorList>
    </citation>
    <scope>NUCLEOTIDE SEQUENCE [LARGE SCALE GENOMIC DNA]</scope>
    <source>
        <strain evidence="9 10">DSM 45928</strain>
    </source>
</reference>
<dbReference type="PRINTS" id="PR00359">
    <property type="entry name" value="BP450"/>
</dbReference>
<dbReference type="GO" id="GO:0016705">
    <property type="term" value="F:oxidoreductase activity, acting on paired donors, with incorporation or reduction of molecular oxygen"/>
    <property type="evidence" value="ECO:0007669"/>
    <property type="project" value="InterPro"/>
</dbReference>
<dbReference type="InterPro" id="IPR001128">
    <property type="entry name" value="Cyt_P450"/>
</dbReference>
<dbReference type="OrthoDB" id="3664945at2"/>
<dbReference type="GO" id="GO:0005506">
    <property type="term" value="F:iron ion binding"/>
    <property type="evidence" value="ECO:0007669"/>
    <property type="project" value="InterPro"/>
</dbReference>
<keyword evidence="10" id="KW-1185">Reference proteome</keyword>
<keyword evidence="2 7" id="KW-0349">Heme</keyword>
<dbReference type="FunFam" id="1.10.630.10:FF:000018">
    <property type="entry name" value="Cytochrome P450 monooxygenase"/>
    <property type="match status" value="1"/>
</dbReference>
<proteinExistence type="inferred from homology"/>
<dbReference type="GO" id="GO:0004497">
    <property type="term" value="F:monooxygenase activity"/>
    <property type="evidence" value="ECO:0007669"/>
    <property type="project" value="UniProtKB-KW"/>
</dbReference>
<dbReference type="AlphaFoldDB" id="A0A543AY06"/>
<dbReference type="FunCoup" id="A0A543AY06">
    <property type="interactions" value="1"/>
</dbReference>
<keyword evidence="3 7" id="KW-0479">Metal-binding</keyword>
<dbReference type="InParanoid" id="A0A543AY06"/>
<dbReference type="PANTHER" id="PTHR46696:SF1">
    <property type="entry name" value="CYTOCHROME P450 YJIB-RELATED"/>
    <property type="match status" value="1"/>
</dbReference>
<dbReference type="SUPFAM" id="SSF48264">
    <property type="entry name" value="Cytochrome P450"/>
    <property type="match status" value="1"/>
</dbReference>
<dbReference type="RefSeq" id="WP_142040382.1">
    <property type="nucleotide sequence ID" value="NZ_JBHTGS010000001.1"/>
</dbReference>
<evidence type="ECO:0000256" key="3">
    <source>
        <dbReference type="ARBA" id="ARBA00022723"/>
    </source>
</evidence>
<sequence>MIQDPPVPHGFPIERHDRYSPPAALTELRQRRPMSRMRYADGHEGWLITSYDLARKVLSNPLFSNAPAGVHPVLGGLQPTKEQKTAPPGMFLRMDPPDHTRLRRMLTGVFTVRRMNQLEPRVTEIVRHQLDQLEHHGTGADLVEHFSLPIPSLVICELLGVPYEDRASFQVDTAAIFRLDTPQDERLAHMDSIQKFLADLVDRKKAEPTDDLLSELTRNPELDRAELVGIAFLLLIAGHETTANMLGLGTLALLEHPEQLQLLRQDPDIVDSAVEELMRYLSIIHIGPLRVARADIELGGNLVKEGENVTISLASSNRDPERFDDPEELDLRRRAIGHLAFGHGVHQCLGQQLARIEMRIAWRELFTRFPKLRLAVDPSEVPLRTDMAIYGVHRLPVEW</sequence>
<feature type="region of interest" description="Disordered" evidence="8">
    <location>
        <begin position="74"/>
        <end position="97"/>
    </location>
</feature>
<evidence type="ECO:0000256" key="2">
    <source>
        <dbReference type="ARBA" id="ARBA00022617"/>
    </source>
</evidence>
<evidence type="ECO:0000313" key="10">
    <source>
        <dbReference type="Proteomes" id="UP000317043"/>
    </source>
</evidence>
<dbReference type="Pfam" id="PF00067">
    <property type="entry name" value="p450"/>
    <property type="match status" value="1"/>
</dbReference>
<evidence type="ECO:0000256" key="1">
    <source>
        <dbReference type="ARBA" id="ARBA00010617"/>
    </source>
</evidence>
<comment type="similarity">
    <text evidence="1 7">Belongs to the cytochrome P450 family.</text>
</comment>
<dbReference type="PRINTS" id="PR00385">
    <property type="entry name" value="P450"/>
</dbReference>
<dbReference type="PROSITE" id="PS00086">
    <property type="entry name" value="CYTOCHROME_P450"/>
    <property type="match status" value="1"/>
</dbReference>
<evidence type="ECO:0000313" key="9">
    <source>
        <dbReference type="EMBL" id="TQL77462.1"/>
    </source>
</evidence>
<dbReference type="EMBL" id="VFOW01000001">
    <property type="protein sequence ID" value="TQL77462.1"/>
    <property type="molecule type" value="Genomic_DNA"/>
</dbReference>
<gene>
    <name evidence="9" type="ORF">FB566_3021</name>
</gene>
<keyword evidence="5 7" id="KW-0408">Iron</keyword>
<dbReference type="CDD" id="cd11030">
    <property type="entry name" value="CYP105-like"/>
    <property type="match status" value="1"/>
</dbReference>
<accession>A0A543AY06</accession>
<dbReference type="InterPro" id="IPR017972">
    <property type="entry name" value="Cyt_P450_CS"/>
</dbReference>
<organism evidence="9 10">
    <name type="scientific">Stackebrandtia endophytica</name>
    <dbReference type="NCBI Taxonomy" id="1496996"/>
    <lineage>
        <taxon>Bacteria</taxon>
        <taxon>Bacillati</taxon>
        <taxon>Actinomycetota</taxon>
        <taxon>Actinomycetes</taxon>
        <taxon>Glycomycetales</taxon>
        <taxon>Glycomycetaceae</taxon>
        <taxon>Stackebrandtia</taxon>
    </lineage>
</organism>
<dbReference type="Gene3D" id="1.10.630.10">
    <property type="entry name" value="Cytochrome P450"/>
    <property type="match status" value="1"/>
</dbReference>
<evidence type="ECO:0000256" key="6">
    <source>
        <dbReference type="ARBA" id="ARBA00023033"/>
    </source>
</evidence>
<evidence type="ECO:0000256" key="5">
    <source>
        <dbReference type="ARBA" id="ARBA00023004"/>
    </source>
</evidence>
<dbReference type="InterPro" id="IPR036396">
    <property type="entry name" value="Cyt_P450_sf"/>
</dbReference>
<dbReference type="Proteomes" id="UP000317043">
    <property type="component" value="Unassembled WGS sequence"/>
</dbReference>
<dbReference type="InterPro" id="IPR002397">
    <property type="entry name" value="Cyt_P450_B"/>
</dbReference>
<keyword evidence="6 7" id="KW-0503">Monooxygenase</keyword>
<evidence type="ECO:0000256" key="8">
    <source>
        <dbReference type="SAM" id="MobiDB-lite"/>
    </source>
</evidence>
<dbReference type="PANTHER" id="PTHR46696">
    <property type="entry name" value="P450, PUTATIVE (EUROFUNG)-RELATED"/>
    <property type="match status" value="1"/>
</dbReference>
<protein>
    <submittedName>
        <fullName evidence="9">Cytochrome P450</fullName>
    </submittedName>
</protein>
<evidence type="ECO:0000256" key="4">
    <source>
        <dbReference type="ARBA" id="ARBA00023002"/>
    </source>
</evidence>
<evidence type="ECO:0000256" key="7">
    <source>
        <dbReference type="RuleBase" id="RU000461"/>
    </source>
</evidence>
<dbReference type="GO" id="GO:0020037">
    <property type="term" value="F:heme binding"/>
    <property type="evidence" value="ECO:0007669"/>
    <property type="project" value="InterPro"/>
</dbReference>
<name>A0A543AY06_9ACTN</name>
<keyword evidence="4 7" id="KW-0560">Oxidoreductase</keyword>
<comment type="caution">
    <text evidence="9">The sequence shown here is derived from an EMBL/GenBank/DDBJ whole genome shotgun (WGS) entry which is preliminary data.</text>
</comment>